<evidence type="ECO:0000259" key="9">
    <source>
        <dbReference type="Pfam" id="PF00361"/>
    </source>
</evidence>
<protein>
    <submittedName>
        <fullName evidence="10">Cation:proton antiporter</fullName>
    </submittedName>
</protein>
<sequence>MIYQSSPWPLAAVGVSLLAAVPIFLSDGRPNLREFWTLLAGITKFLLIAAMLPAVLSGQGFVFTLAEVLPGVPIQLRVDAMGIYFALVASFLWICTSLYSIGYMRALKEHDQTRYFTAFALAIAATIGVAFAANLLTLYLFYEMLSLATYPLVTHERNGEARSSGRRYLTYILGTSIGLVLPAMLITYATTGTLDFTAGGIFAGQASFATLTLLLVLFVLGFAKAAIMPMHGWLPAAMVAPTPVSSFLHGVAVVKVGVFSILRVVLHIFGPDLLRNLDLGVIITSLASVTVLVASLVALTQDNLKRRLAYSTIGQLSYMVLGAGMLSAAGMTGGLLHIAMHAFGKITLFFCAGAIYVASHKKYISEMDGLGRRMPVTYGAFLLGALSIIGMPPLGGFISKWHLLTGAIETGQIILLLVLLVSSFLNAAYFLPIVYRGFFAEAPRLATVAAVEEAPLFCLIPLVTTALVSAGLFFFPGLLLQLVRQTLSGG</sequence>
<evidence type="ECO:0000256" key="6">
    <source>
        <dbReference type="ARBA" id="ARBA00023136"/>
    </source>
</evidence>
<accession>A0A1L3GFU9</accession>
<dbReference type="InterPro" id="IPR001750">
    <property type="entry name" value="ND/Mrp_TM"/>
</dbReference>
<dbReference type="GO" id="GO:0005886">
    <property type="term" value="C:plasma membrane"/>
    <property type="evidence" value="ECO:0007669"/>
    <property type="project" value="UniProtKB-SubCell"/>
</dbReference>
<evidence type="ECO:0000313" key="10">
    <source>
        <dbReference type="EMBL" id="APG24760.1"/>
    </source>
</evidence>
<keyword evidence="6 8" id="KW-0472">Membrane</keyword>
<organism evidence="10 11">
    <name type="scientific">Syntrophotalea acetylenica</name>
    <name type="common">Pelobacter acetylenicus</name>
    <dbReference type="NCBI Taxonomy" id="29542"/>
    <lineage>
        <taxon>Bacteria</taxon>
        <taxon>Pseudomonadati</taxon>
        <taxon>Thermodesulfobacteriota</taxon>
        <taxon>Desulfuromonadia</taxon>
        <taxon>Desulfuromonadales</taxon>
        <taxon>Syntrophotaleaceae</taxon>
        <taxon>Syntrophotalea</taxon>
    </lineage>
</organism>
<evidence type="ECO:0000256" key="8">
    <source>
        <dbReference type="SAM" id="Phobius"/>
    </source>
</evidence>
<feature type="transmembrane region" description="Helical" evidence="8">
    <location>
        <begin position="115"/>
        <end position="133"/>
    </location>
</feature>
<keyword evidence="4 8" id="KW-1133">Transmembrane helix</keyword>
<keyword evidence="11" id="KW-1185">Reference proteome</keyword>
<evidence type="ECO:0000256" key="1">
    <source>
        <dbReference type="ARBA" id="ARBA00004651"/>
    </source>
</evidence>
<feature type="transmembrane region" description="Helical" evidence="8">
    <location>
        <begin position="413"/>
        <end position="435"/>
    </location>
</feature>
<feature type="transmembrane region" description="Helical" evidence="8">
    <location>
        <begin position="378"/>
        <end position="401"/>
    </location>
</feature>
<evidence type="ECO:0000256" key="3">
    <source>
        <dbReference type="ARBA" id="ARBA00022692"/>
    </source>
</evidence>
<dbReference type="AlphaFoldDB" id="A0A1L3GFU9"/>
<feature type="transmembrane region" description="Helical" evidence="8">
    <location>
        <begin position="308"/>
        <end position="329"/>
    </location>
</feature>
<name>A0A1L3GFU9_SYNAC</name>
<gene>
    <name evidence="10" type="ORF">A7E75_06750</name>
</gene>
<dbReference type="PANTHER" id="PTHR42682:SF4">
    <property type="entry name" value="NADH-UBIQUINONE_PLASTOQUINONE"/>
    <property type="match status" value="1"/>
</dbReference>
<evidence type="ECO:0000256" key="7">
    <source>
        <dbReference type="RuleBase" id="RU000320"/>
    </source>
</evidence>
<keyword evidence="3 7" id="KW-0812">Transmembrane</keyword>
<evidence type="ECO:0000256" key="5">
    <source>
        <dbReference type="ARBA" id="ARBA00023002"/>
    </source>
</evidence>
<dbReference type="Proteomes" id="UP000182264">
    <property type="component" value="Chromosome"/>
</dbReference>
<keyword evidence="2" id="KW-1003">Cell membrane</keyword>
<feature type="transmembrane region" description="Helical" evidence="8">
    <location>
        <begin position="82"/>
        <end position="103"/>
    </location>
</feature>
<feature type="transmembrane region" description="Helical" evidence="8">
    <location>
        <begin position="6"/>
        <end position="25"/>
    </location>
</feature>
<evidence type="ECO:0000313" key="11">
    <source>
        <dbReference type="Proteomes" id="UP000182264"/>
    </source>
</evidence>
<comment type="subcellular location">
    <subcellularLocation>
        <location evidence="1">Cell membrane</location>
        <topology evidence="1">Multi-pass membrane protein</topology>
    </subcellularLocation>
    <subcellularLocation>
        <location evidence="7">Membrane</location>
        <topology evidence="7">Multi-pass membrane protein</topology>
    </subcellularLocation>
</comment>
<feature type="transmembrane region" description="Helical" evidence="8">
    <location>
        <begin position="168"/>
        <end position="189"/>
    </location>
</feature>
<proteinExistence type="predicted"/>
<feature type="transmembrane region" description="Helical" evidence="8">
    <location>
        <begin position="281"/>
        <end position="299"/>
    </location>
</feature>
<feature type="transmembrane region" description="Helical" evidence="8">
    <location>
        <begin position="335"/>
        <end position="357"/>
    </location>
</feature>
<dbReference type="RefSeq" id="WP_072286605.1">
    <property type="nucleotide sequence ID" value="NZ_CP015518.1"/>
</dbReference>
<keyword evidence="5" id="KW-0560">Oxidoreductase</keyword>
<dbReference type="GO" id="GO:0016491">
    <property type="term" value="F:oxidoreductase activity"/>
    <property type="evidence" value="ECO:0007669"/>
    <property type="project" value="UniProtKB-KW"/>
</dbReference>
<dbReference type="PRINTS" id="PR01434">
    <property type="entry name" value="NADHDHGNASE5"/>
</dbReference>
<dbReference type="PANTHER" id="PTHR42682">
    <property type="entry name" value="HYDROGENASE-4 COMPONENT F"/>
    <property type="match status" value="1"/>
</dbReference>
<dbReference type="EMBL" id="CP015518">
    <property type="protein sequence ID" value="APG24760.1"/>
    <property type="molecule type" value="Genomic_DNA"/>
</dbReference>
<reference evidence="10 11" key="1">
    <citation type="journal article" date="2017" name="Genome Announc.">
        <title>Complete Genome Sequences of Two Acetylene-Fermenting Pelobacter acetylenicus Strains.</title>
        <authorList>
            <person name="Sutton J.M."/>
            <person name="Baesman S.M."/>
            <person name="Fierst J.L."/>
            <person name="Poret-Peterson A.T."/>
            <person name="Oremland R.S."/>
            <person name="Dunlap D.S."/>
            <person name="Akob D.M."/>
        </authorList>
    </citation>
    <scope>NUCLEOTIDE SEQUENCE [LARGE SCALE GENOMIC DNA]</scope>
    <source>
        <strain evidence="10 11">DSM 3247</strain>
    </source>
</reference>
<dbReference type="InterPro" id="IPR052175">
    <property type="entry name" value="ComplexI-like_HydComp"/>
</dbReference>
<feature type="transmembrane region" description="Helical" evidence="8">
    <location>
        <begin position="201"/>
        <end position="227"/>
    </location>
</feature>
<feature type="domain" description="NADH:quinone oxidoreductase/Mrp antiporter transmembrane" evidence="9">
    <location>
        <begin position="132"/>
        <end position="425"/>
    </location>
</feature>
<evidence type="ECO:0000256" key="4">
    <source>
        <dbReference type="ARBA" id="ARBA00022989"/>
    </source>
</evidence>
<feature type="transmembrane region" description="Helical" evidence="8">
    <location>
        <begin position="37"/>
        <end position="62"/>
    </location>
</feature>
<dbReference type="Pfam" id="PF00361">
    <property type="entry name" value="Proton_antipo_M"/>
    <property type="match status" value="1"/>
</dbReference>
<evidence type="ECO:0000256" key="2">
    <source>
        <dbReference type="ARBA" id="ARBA00022475"/>
    </source>
</evidence>
<feature type="transmembrane region" description="Helical" evidence="8">
    <location>
        <begin position="247"/>
        <end position="269"/>
    </location>
</feature>
<feature type="transmembrane region" description="Helical" evidence="8">
    <location>
        <begin position="456"/>
        <end position="480"/>
    </location>
</feature>